<dbReference type="InterPro" id="IPR035093">
    <property type="entry name" value="RelE/ParE_toxin_dom_sf"/>
</dbReference>
<reference evidence="3" key="1">
    <citation type="submission" date="2017-09" db="EMBL/GenBank/DDBJ databases">
        <title>Depth-based differentiation of microbial function through sediment-hosted aquifers and enrichment of novel symbionts in the deep terrestrial subsurface.</title>
        <authorList>
            <person name="Probst A.J."/>
            <person name="Ladd B."/>
            <person name="Jarett J.K."/>
            <person name="Geller-Mcgrath D.E."/>
            <person name="Sieber C.M.K."/>
            <person name="Emerson J.B."/>
            <person name="Anantharaman K."/>
            <person name="Thomas B.C."/>
            <person name="Malmstrom R."/>
            <person name="Stieglmeier M."/>
            <person name="Klingl A."/>
            <person name="Woyke T."/>
            <person name="Ryan C.M."/>
            <person name="Banfield J.F."/>
        </authorList>
    </citation>
    <scope>NUCLEOTIDE SEQUENCE [LARGE SCALE GENOMIC DNA]</scope>
</reference>
<dbReference type="SUPFAM" id="SSF143011">
    <property type="entry name" value="RelE-like"/>
    <property type="match status" value="1"/>
</dbReference>
<dbReference type="Pfam" id="PF05016">
    <property type="entry name" value="ParE_toxin"/>
    <property type="match status" value="1"/>
</dbReference>
<sequence length="85" mass="10333">MKIIYAPTFVRKYKRLPPELREEAKEKISLFTEDPNHPFLKLHKLKGNLKNRWSFSINYQYRIVCRYTQNGDVEFLTIGDHDIYR</sequence>
<accession>A0A2M8FAY6</accession>
<proteinExistence type="predicted"/>
<dbReference type="Gene3D" id="3.30.2310.20">
    <property type="entry name" value="RelE-like"/>
    <property type="match status" value="1"/>
</dbReference>
<name>A0A2M8FAY6_9BACT</name>
<dbReference type="NCBIfam" id="TIGR02385">
    <property type="entry name" value="RelE_StbE"/>
    <property type="match status" value="1"/>
</dbReference>
<dbReference type="AlphaFoldDB" id="A0A2M8FAY6"/>
<evidence type="ECO:0000256" key="1">
    <source>
        <dbReference type="ARBA" id="ARBA00022649"/>
    </source>
</evidence>
<comment type="caution">
    <text evidence="2">The sequence shown here is derived from an EMBL/GenBank/DDBJ whole genome shotgun (WGS) entry which is preliminary data.</text>
</comment>
<protein>
    <submittedName>
        <fullName evidence="2">Type II toxin-antitoxin system mRNA interferase toxin, RelE/StbE family</fullName>
    </submittedName>
</protein>
<organism evidence="2 3">
    <name type="scientific">Candidatus Magasanikbacteria bacterium CG_4_9_14_0_2_um_filter_42_11</name>
    <dbReference type="NCBI Taxonomy" id="1974643"/>
    <lineage>
        <taxon>Bacteria</taxon>
        <taxon>Candidatus Magasanikiibacteriota</taxon>
    </lineage>
</organism>
<gene>
    <name evidence="2" type="ORF">CO030_00785</name>
</gene>
<keyword evidence="1" id="KW-1277">Toxin-antitoxin system</keyword>
<dbReference type="EMBL" id="PFRH01000028">
    <property type="protein sequence ID" value="PJC52839.1"/>
    <property type="molecule type" value="Genomic_DNA"/>
</dbReference>
<evidence type="ECO:0000313" key="3">
    <source>
        <dbReference type="Proteomes" id="UP000231456"/>
    </source>
</evidence>
<dbReference type="Proteomes" id="UP000231456">
    <property type="component" value="Unassembled WGS sequence"/>
</dbReference>
<dbReference type="InterPro" id="IPR007712">
    <property type="entry name" value="RelE/ParE_toxin"/>
</dbReference>
<evidence type="ECO:0000313" key="2">
    <source>
        <dbReference type="EMBL" id="PJC52839.1"/>
    </source>
</evidence>